<feature type="transmembrane region" description="Helical" evidence="20">
    <location>
        <begin position="470"/>
        <end position="489"/>
    </location>
</feature>
<dbReference type="EMBL" id="JAHLQT010033114">
    <property type="protein sequence ID" value="KAG7159452.1"/>
    <property type="molecule type" value="Genomic_DNA"/>
</dbReference>
<feature type="domain" description="Calx-beta" evidence="21">
    <location>
        <begin position="251"/>
        <end position="350"/>
    </location>
</feature>
<dbReference type="PRINTS" id="PR01259">
    <property type="entry name" value="NACAEXCHNGR"/>
</dbReference>
<evidence type="ECO:0000256" key="20">
    <source>
        <dbReference type="SAM" id="Phobius"/>
    </source>
</evidence>
<dbReference type="Proteomes" id="UP000747542">
    <property type="component" value="Unassembled WGS sequence"/>
</dbReference>
<keyword evidence="3" id="KW-0813">Transport</keyword>
<feature type="domain" description="Calx-beta" evidence="21">
    <location>
        <begin position="147"/>
        <end position="232"/>
    </location>
</feature>
<keyword evidence="18" id="KW-0739">Sodium transport</keyword>
<evidence type="ECO:0000256" key="19">
    <source>
        <dbReference type="ARBA" id="ARBA00033667"/>
    </source>
</evidence>
<comment type="catalytic activity">
    <reaction evidence="19">
        <text>Ca(2+)(in) + 3 Na(+)(out) = Ca(2+)(out) + 3 Na(+)(in)</text>
        <dbReference type="Rhea" id="RHEA:69955"/>
        <dbReference type="ChEBI" id="CHEBI:29101"/>
        <dbReference type="ChEBI" id="CHEBI:29108"/>
    </reaction>
</comment>
<comment type="subcellular location">
    <subcellularLocation>
        <location evidence="1">Cell membrane</location>
        <topology evidence="1">Multi-pass membrane protein</topology>
    </subcellularLocation>
</comment>
<organism evidence="22 23">
    <name type="scientific">Homarus americanus</name>
    <name type="common">American lobster</name>
    <dbReference type="NCBI Taxonomy" id="6706"/>
    <lineage>
        <taxon>Eukaryota</taxon>
        <taxon>Metazoa</taxon>
        <taxon>Ecdysozoa</taxon>
        <taxon>Arthropoda</taxon>
        <taxon>Crustacea</taxon>
        <taxon>Multicrustacea</taxon>
        <taxon>Malacostraca</taxon>
        <taxon>Eumalacostraca</taxon>
        <taxon>Eucarida</taxon>
        <taxon>Decapoda</taxon>
        <taxon>Pleocyemata</taxon>
        <taxon>Astacidea</taxon>
        <taxon>Nephropoidea</taxon>
        <taxon>Nephropidae</taxon>
        <taxon>Homarus</taxon>
    </lineage>
</organism>
<dbReference type="GO" id="GO:0098794">
    <property type="term" value="C:postsynapse"/>
    <property type="evidence" value="ECO:0007669"/>
    <property type="project" value="TreeGrafter"/>
</dbReference>
<dbReference type="PANTHER" id="PTHR11878">
    <property type="entry name" value="SODIUM/CALCIUM EXCHANGER"/>
    <property type="match status" value="1"/>
</dbReference>
<accession>A0A8J5JJ67</accession>
<gene>
    <name evidence="22" type="primary">Slc8a3-L</name>
    <name evidence="22" type="ORF">Hamer_G004080</name>
</gene>
<dbReference type="InterPro" id="IPR051171">
    <property type="entry name" value="CaCA"/>
</dbReference>
<proteinExistence type="inferred from homology"/>
<comment type="similarity">
    <text evidence="2">Belongs to the Ca(2+):cation antiporter (CaCA) (TC 2.A.19) family. SLC8 subfamily.</text>
</comment>
<dbReference type="GO" id="GO:0005516">
    <property type="term" value="F:calmodulin binding"/>
    <property type="evidence" value="ECO:0007669"/>
    <property type="project" value="UniProtKB-KW"/>
</dbReference>
<evidence type="ECO:0000256" key="15">
    <source>
        <dbReference type="ARBA" id="ARBA00023065"/>
    </source>
</evidence>
<feature type="transmembrane region" description="Helical" evidence="20">
    <location>
        <begin position="593"/>
        <end position="615"/>
    </location>
</feature>
<dbReference type="AlphaFoldDB" id="A0A8J5JJ67"/>
<dbReference type="GO" id="GO:0046872">
    <property type="term" value="F:metal ion binding"/>
    <property type="evidence" value="ECO:0007669"/>
    <property type="project" value="UniProtKB-KW"/>
</dbReference>
<feature type="transmembrane region" description="Helical" evidence="20">
    <location>
        <begin position="553"/>
        <end position="573"/>
    </location>
</feature>
<evidence type="ECO:0000256" key="11">
    <source>
        <dbReference type="ARBA" id="ARBA00022837"/>
    </source>
</evidence>
<dbReference type="Gene3D" id="2.60.40.2030">
    <property type="match status" value="2"/>
</dbReference>
<evidence type="ECO:0000256" key="1">
    <source>
        <dbReference type="ARBA" id="ARBA00004651"/>
    </source>
</evidence>
<keyword evidence="15" id="KW-0406">Ion transport</keyword>
<keyword evidence="7 20" id="KW-0812">Transmembrane</keyword>
<feature type="transmembrane region" description="Helical" evidence="20">
    <location>
        <begin position="444"/>
        <end position="463"/>
    </location>
</feature>
<evidence type="ECO:0000256" key="17">
    <source>
        <dbReference type="ARBA" id="ARBA00023180"/>
    </source>
</evidence>
<keyword evidence="8" id="KW-0479">Metal-binding</keyword>
<dbReference type="InterPro" id="IPR038081">
    <property type="entry name" value="CalX-like_sf"/>
</dbReference>
<dbReference type="InterPro" id="IPR004836">
    <property type="entry name" value="Na_Ca_Ex"/>
</dbReference>
<evidence type="ECO:0000256" key="13">
    <source>
        <dbReference type="ARBA" id="ARBA00022989"/>
    </source>
</evidence>
<protein>
    <submittedName>
        <fullName evidence="22">Sodium/calcium exchanger 3-like</fullName>
    </submittedName>
</protein>
<keyword evidence="4" id="KW-0050">Antiport</keyword>
<keyword evidence="16 20" id="KW-0472">Membrane</keyword>
<dbReference type="InterPro" id="IPR032452">
    <property type="entry name" value="Na_Ca_Ex_C-exten"/>
</dbReference>
<name>A0A8J5JJ67_HOMAM</name>
<keyword evidence="14" id="KW-0915">Sodium</keyword>
<dbReference type="InterPro" id="IPR004837">
    <property type="entry name" value="NaCa_Exmemb"/>
</dbReference>
<dbReference type="GO" id="GO:0005432">
    <property type="term" value="F:calcium:sodium antiporter activity"/>
    <property type="evidence" value="ECO:0007669"/>
    <property type="project" value="InterPro"/>
</dbReference>
<feature type="transmembrane region" description="Helical" evidence="20">
    <location>
        <begin position="522"/>
        <end position="541"/>
    </location>
</feature>
<dbReference type="GO" id="GO:0042383">
    <property type="term" value="C:sarcolemma"/>
    <property type="evidence" value="ECO:0007669"/>
    <property type="project" value="TreeGrafter"/>
</dbReference>
<dbReference type="PANTHER" id="PTHR11878:SF76">
    <property type="entry name" value="CALX-BETA DOMAIN-CONTAINING PROTEIN"/>
    <property type="match status" value="1"/>
</dbReference>
<keyword evidence="23" id="KW-1185">Reference proteome</keyword>
<evidence type="ECO:0000256" key="3">
    <source>
        <dbReference type="ARBA" id="ARBA00022448"/>
    </source>
</evidence>
<evidence type="ECO:0000313" key="23">
    <source>
        <dbReference type="Proteomes" id="UP000747542"/>
    </source>
</evidence>
<evidence type="ECO:0000256" key="14">
    <source>
        <dbReference type="ARBA" id="ARBA00023053"/>
    </source>
</evidence>
<sequence length="618" mass="67534">MLCCVLAAAEEEEDPCRQCLVCLGVKAPTTTTPSADKFLKERQYFKDGHLDRDGLVAFIKEVKNYPGLTDEDAAVLAASKLVESQSHSRMWYRVGAVRSMTGGRKTQPQLSYKLKELSKRSIMTSKGTVNVYNAMNEHPDAPTVGEVPKVMPHRNAVIDFHAASCAVMENIGKFNVAICRTGKTDNEVSVRVESIDGTATEEQDYIAINKIEVEIINDNQWEPDEEFFLKISLMLDSEKRQGVQLGRISIMEITILNDDEPGVVMFQKRGFLVKESIGNAVIPVIRKNGADGEITVKWRTIDKSALSGRDFEGGEGKVVFKHTETIQNIEIPIMDDMTPEKDEHFEVELFDAEGGAKLGQINRTAVTITNDDDFNNVLSNMMILTNANVHAMQVHHETYLGQIKDALNVNGGDVENATGMDYFMHFLTFGWKIIFSLVPPPSIFGGWLCFFVSLGVIGLLTAIIGDLASIFGCLVGLKDSVTAITFVALGTSLPDTFASKSAAIQEKYADNAVGNVTGSNSVNVFLGLGLPWFIAAIYHATQKTKFIVKAGSLGFSVGLFTGLCIVAIAILMVRRVLAVCGKAELGGPAAAKYISGAILISLWLIYVLFASLQVYGHF</sequence>
<dbReference type="Pfam" id="PF01699">
    <property type="entry name" value="Na_Ca_ex"/>
    <property type="match status" value="1"/>
</dbReference>
<dbReference type="SUPFAM" id="SSF141072">
    <property type="entry name" value="CalX-like"/>
    <property type="match status" value="2"/>
</dbReference>
<dbReference type="Pfam" id="PF03160">
    <property type="entry name" value="Calx-beta"/>
    <property type="match status" value="1"/>
</dbReference>
<comment type="caution">
    <text evidence="22">The sequence shown here is derived from an EMBL/GenBank/DDBJ whole genome shotgun (WGS) entry which is preliminary data.</text>
</comment>
<dbReference type="GO" id="GO:0098703">
    <property type="term" value="P:calcium ion import across plasma membrane"/>
    <property type="evidence" value="ECO:0007669"/>
    <property type="project" value="TreeGrafter"/>
</dbReference>
<evidence type="ECO:0000259" key="21">
    <source>
        <dbReference type="SMART" id="SM00237"/>
    </source>
</evidence>
<keyword evidence="5" id="KW-1003">Cell membrane</keyword>
<dbReference type="InterPro" id="IPR003644">
    <property type="entry name" value="Calx_beta"/>
</dbReference>
<evidence type="ECO:0000256" key="18">
    <source>
        <dbReference type="ARBA" id="ARBA00023201"/>
    </source>
</evidence>
<evidence type="ECO:0000256" key="10">
    <source>
        <dbReference type="ARBA" id="ARBA00022737"/>
    </source>
</evidence>
<dbReference type="GO" id="GO:0007154">
    <property type="term" value="P:cell communication"/>
    <property type="evidence" value="ECO:0007669"/>
    <property type="project" value="InterPro"/>
</dbReference>
<evidence type="ECO:0000256" key="16">
    <source>
        <dbReference type="ARBA" id="ARBA00023136"/>
    </source>
</evidence>
<dbReference type="GO" id="GO:0030424">
    <property type="term" value="C:axon"/>
    <property type="evidence" value="ECO:0007669"/>
    <property type="project" value="TreeGrafter"/>
</dbReference>
<dbReference type="Pfam" id="PF16494">
    <property type="entry name" value="Na_Ca_ex_C"/>
    <property type="match status" value="1"/>
</dbReference>
<keyword evidence="11" id="KW-0106">Calcium</keyword>
<evidence type="ECO:0000256" key="4">
    <source>
        <dbReference type="ARBA" id="ARBA00022449"/>
    </source>
</evidence>
<dbReference type="SMART" id="SM00237">
    <property type="entry name" value="Calx_beta"/>
    <property type="match status" value="2"/>
</dbReference>
<keyword evidence="17" id="KW-0325">Glycoprotein</keyword>
<keyword evidence="12" id="KW-0112">Calmodulin-binding</keyword>
<reference evidence="22" key="1">
    <citation type="journal article" date="2021" name="Sci. Adv.">
        <title>The American lobster genome reveals insights on longevity, neural, and immune adaptations.</title>
        <authorList>
            <person name="Polinski J.M."/>
            <person name="Zimin A.V."/>
            <person name="Clark K.F."/>
            <person name="Kohn A.B."/>
            <person name="Sadowski N."/>
            <person name="Timp W."/>
            <person name="Ptitsyn A."/>
            <person name="Khanna P."/>
            <person name="Romanova D.Y."/>
            <person name="Williams P."/>
            <person name="Greenwood S.J."/>
            <person name="Moroz L.L."/>
            <person name="Walt D.R."/>
            <person name="Bodnar A.G."/>
        </authorList>
    </citation>
    <scope>NUCLEOTIDE SEQUENCE</scope>
    <source>
        <strain evidence="22">GMGI-L3</strain>
    </source>
</reference>
<evidence type="ECO:0000256" key="6">
    <source>
        <dbReference type="ARBA" id="ARBA00022568"/>
    </source>
</evidence>
<evidence type="ECO:0000256" key="9">
    <source>
        <dbReference type="ARBA" id="ARBA00022729"/>
    </source>
</evidence>
<keyword evidence="13 20" id="KW-1133">Transmembrane helix</keyword>
<dbReference type="Gene3D" id="1.20.1420.30">
    <property type="entry name" value="NCX, central ion-binding region"/>
    <property type="match status" value="1"/>
</dbReference>
<evidence type="ECO:0000256" key="2">
    <source>
        <dbReference type="ARBA" id="ARBA00007489"/>
    </source>
</evidence>
<dbReference type="InterPro" id="IPR044880">
    <property type="entry name" value="NCX_ion-bd_dom_sf"/>
</dbReference>
<keyword evidence="6" id="KW-0109">Calcium transport</keyword>
<evidence type="ECO:0000256" key="7">
    <source>
        <dbReference type="ARBA" id="ARBA00022692"/>
    </source>
</evidence>
<evidence type="ECO:0000256" key="8">
    <source>
        <dbReference type="ARBA" id="ARBA00022723"/>
    </source>
</evidence>
<evidence type="ECO:0000313" key="22">
    <source>
        <dbReference type="EMBL" id="KAG7159452.1"/>
    </source>
</evidence>
<keyword evidence="9" id="KW-0732">Signal</keyword>
<evidence type="ECO:0000256" key="5">
    <source>
        <dbReference type="ARBA" id="ARBA00022475"/>
    </source>
</evidence>
<evidence type="ECO:0000256" key="12">
    <source>
        <dbReference type="ARBA" id="ARBA00022860"/>
    </source>
</evidence>
<keyword evidence="10" id="KW-0677">Repeat</keyword>